<dbReference type="Proteomes" id="UP000666369">
    <property type="component" value="Unassembled WGS sequence"/>
</dbReference>
<dbReference type="Gene3D" id="1.10.150.240">
    <property type="entry name" value="Putative phosphatase, domain 2"/>
    <property type="match status" value="1"/>
</dbReference>
<dbReference type="RefSeq" id="WP_166101717.1">
    <property type="nucleotide sequence ID" value="NZ_JAADJT010000004.1"/>
</dbReference>
<protein>
    <submittedName>
        <fullName evidence="1">Uncharacterized protein</fullName>
    </submittedName>
</protein>
<reference evidence="2" key="2">
    <citation type="submission" date="2023-07" db="EMBL/GenBank/DDBJ databases">
        <title>Duganella aceri sp. nov., isolated from tree sap.</title>
        <authorList>
            <person name="Kim I.S."/>
        </authorList>
    </citation>
    <scope>NUCLEOTIDE SEQUENCE [LARGE SCALE GENOMIC DNA]</scope>
    <source>
        <strain evidence="2">SAP-35</strain>
    </source>
</reference>
<gene>
    <name evidence="1" type="ORF">GW587_09655</name>
</gene>
<dbReference type="EMBL" id="JAADJT010000004">
    <property type="protein sequence ID" value="NGZ84522.1"/>
    <property type="molecule type" value="Genomic_DNA"/>
</dbReference>
<proteinExistence type="predicted"/>
<reference evidence="1 2" key="1">
    <citation type="submission" date="2020-01" db="EMBL/GenBank/DDBJ databases">
        <authorList>
            <person name="Lee S.D."/>
        </authorList>
    </citation>
    <scope>NUCLEOTIDE SEQUENCE [LARGE SCALE GENOMIC DNA]</scope>
    <source>
        <strain evidence="1 2">SAP-35</strain>
    </source>
</reference>
<keyword evidence="2" id="KW-1185">Reference proteome</keyword>
<comment type="caution">
    <text evidence="1">The sequence shown here is derived from an EMBL/GenBank/DDBJ whole genome shotgun (WGS) entry which is preliminary data.</text>
</comment>
<evidence type="ECO:0000313" key="1">
    <source>
        <dbReference type="EMBL" id="NGZ84522.1"/>
    </source>
</evidence>
<sequence length="110" mass="12371">MNAISYLHTDTAGLADAQRQAYNAAFHELGLRWHWDSSDYDCQMCVESQRAHLRRYVENQHPHMLKVYDAEFLVNAIQTTMQGCMETASAAGANPAVTNWAVLQHGDVGF</sequence>
<name>A0ABX0FIZ7_9BURK</name>
<evidence type="ECO:0000313" key="2">
    <source>
        <dbReference type="Proteomes" id="UP000666369"/>
    </source>
</evidence>
<organism evidence="1 2">
    <name type="scientific">Duganella aceris</name>
    <dbReference type="NCBI Taxonomy" id="2703883"/>
    <lineage>
        <taxon>Bacteria</taxon>
        <taxon>Pseudomonadati</taxon>
        <taxon>Pseudomonadota</taxon>
        <taxon>Betaproteobacteria</taxon>
        <taxon>Burkholderiales</taxon>
        <taxon>Oxalobacteraceae</taxon>
        <taxon>Telluria group</taxon>
        <taxon>Duganella</taxon>
    </lineage>
</organism>
<accession>A0ABX0FIZ7</accession>
<dbReference type="InterPro" id="IPR023198">
    <property type="entry name" value="PGP-like_dom2"/>
</dbReference>